<keyword evidence="1" id="KW-0539">Nucleus</keyword>
<dbReference type="GO" id="GO:0000981">
    <property type="term" value="F:DNA-binding transcription factor activity, RNA polymerase II-specific"/>
    <property type="evidence" value="ECO:0007669"/>
    <property type="project" value="InterPro"/>
</dbReference>
<dbReference type="InterPro" id="IPR021858">
    <property type="entry name" value="Fun_TF"/>
</dbReference>
<accession>A0A6G1ICC1</accession>
<dbReference type="PROSITE" id="PS50048">
    <property type="entry name" value="ZN2_CY6_FUNGAL_2"/>
    <property type="match status" value="1"/>
</dbReference>
<dbReference type="Pfam" id="PF11951">
    <property type="entry name" value="Fungal_trans_2"/>
    <property type="match status" value="1"/>
</dbReference>
<feature type="domain" description="Zn(2)-C6 fungal-type" evidence="3">
    <location>
        <begin position="10"/>
        <end position="38"/>
    </location>
</feature>
<dbReference type="GO" id="GO:0008270">
    <property type="term" value="F:zinc ion binding"/>
    <property type="evidence" value="ECO:0007669"/>
    <property type="project" value="InterPro"/>
</dbReference>
<evidence type="ECO:0000313" key="4">
    <source>
        <dbReference type="EMBL" id="KAF2675862.1"/>
    </source>
</evidence>
<dbReference type="Proteomes" id="UP000799291">
    <property type="component" value="Unassembled WGS sequence"/>
</dbReference>
<dbReference type="PROSITE" id="PS00463">
    <property type="entry name" value="ZN2_CY6_FUNGAL_1"/>
    <property type="match status" value="1"/>
</dbReference>
<reference evidence="4" key="1">
    <citation type="journal article" date="2020" name="Stud. Mycol.">
        <title>101 Dothideomycetes genomes: a test case for predicting lifestyles and emergence of pathogens.</title>
        <authorList>
            <person name="Haridas S."/>
            <person name="Albert R."/>
            <person name="Binder M."/>
            <person name="Bloem J."/>
            <person name="Labutti K."/>
            <person name="Salamov A."/>
            <person name="Andreopoulos B."/>
            <person name="Baker S."/>
            <person name="Barry K."/>
            <person name="Bills G."/>
            <person name="Bluhm B."/>
            <person name="Cannon C."/>
            <person name="Castanera R."/>
            <person name="Culley D."/>
            <person name="Daum C."/>
            <person name="Ezra D."/>
            <person name="Gonzalez J."/>
            <person name="Henrissat B."/>
            <person name="Kuo A."/>
            <person name="Liang C."/>
            <person name="Lipzen A."/>
            <person name="Lutzoni F."/>
            <person name="Magnuson J."/>
            <person name="Mondo S."/>
            <person name="Nolan M."/>
            <person name="Ohm R."/>
            <person name="Pangilinan J."/>
            <person name="Park H.-J."/>
            <person name="Ramirez L."/>
            <person name="Alfaro M."/>
            <person name="Sun H."/>
            <person name="Tritt A."/>
            <person name="Yoshinaga Y."/>
            <person name="Zwiers L.-H."/>
            <person name="Turgeon B."/>
            <person name="Goodwin S."/>
            <person name="Spatafora J."/>
            <person name="Crous P."/>
            <person name="Grigoriev I."/>
        </authorList>
    </citation>
    <scope>NUCLEOTIDE SEQUENCE</scope>
    <source>
        <strain evidence="4">CBS 122367</strain>
    </source>
</reference>
<dbReference type="Gene3D" id="4.10.240.10">
    <property type="entry name" value="Zn(2)-C6 fungal-type DNA-binding domain"/>
    <property type="match status" value="1"/>
</dbReference>
<organism evidence="4 5">
    <name type="scientific">Lentithecium fluviatile CBS 122367</name>
    <dbReference type="NCBI Taxonomy" id="1168545"/>
    <lineage>
        <taxon>Eukaryota</taxon>
        <taxon>Fungi</taxon>
        <taxon>Dikarya</taxon>
        <taxon>Ascomycota</taxon>
        <taxon>Pezizomycotina</taxon>
        <taxon>Dothideomycetes</taxon>
        <taxon>Pleosporomycetidae</taxon>
        <taxon>Pleosporales</taxon>
        <taxon>Massarineae</taxon>
        <taxon>Lentitheciaceae</taxon>
        <taxon>Lentithecium</taxon>
    </lineage>
</organism>
<sequence>MVYRGRPSMGCKKCRQRKIKCDERPGGCIKCFDKNFPCPGYDNPLDRFFQDESAAVQAKAQKSKAKALIARDERDRNARANARTKAAPTTTEQALNRPLLCPLIDQGITYFMSTYALGLDQPPVQSSFYNKHLSTYGFHPLIATTMTALGLAGAANLLKDAALKIEAMKWYLNALHMTNQALASPTQVKSDNTLFATLLLSVFESTSNETSLIAWANHVAGSASLLRMRGKTQFATPAGRRMYLQTVGMLTIKCMGEGAPVPDFVHTMNAEVEKWEDRRDPANRFYHLHIAVADLRAEILQGKIASLDDILTRALALDATAQNIFTDVDPGWTYETAHCAPGTPGVFGTYYHIYPSLAAAQTWNWVHYNRIYLLDIIRNSLIAGFSATPPVFVGGKYMRMLEEATEALYKMQADILASMPQHMHDTPKAAPTAHSDAGLGLRPEGVSYAESGSGEEGTLPSTGATPEFATLPSEDSASPSTAKLFTTNFATISPPRTVWTPTSPAIPRDQLPIIRVSGGYSSLFALFIAGATPIASPESQAYVIRTLYRVSSEFGINQAKVLAGALEYKMRMCRGVGNEWVEEEEGMGKGRWDVVPVYLPTVGPHVED</sequence>
<dbReference type="InterPro" id="IPR053175">
    <property type="entry name" value="DHMBA_Reg_Transcription_Factor"/>
</dbReference>
<protein>
    <recommendedName>
        <fullName evidence="3">Zn(2)-C6 fungal-type domain-containing protein</fullName>
    </recommendedName>
</protein>
<keyword evidence="5" id="KW-1185">Reference proteome</keyword>
<dbReference type="InterPro" id="IPR001138">
    <property type="entry name" value="Zn2Cys6_DnaBD"/>
</dbReference>
<gene>
    <name evidence="4" type="ORF">K458DRAFT_323572</name>
</gene>
<dbReference type="CDD" id="cd00067">
    <property type="entry name" value="GAL4"/>
    <property type="match status" value="1"/>
</dbReference>
<dbReference type="PANTHER" id="PTHR38791:SF1">
    <property type="entry name" value="TRANSCRIPTION FACTOR, PUTATIVE-RELATED"/>
    <property type="match status" value="1"/>
</dbReference>
<evidence type="ECO:0000256" key="1">
    <source>
        <dbReference type="ARBA" id="ARBA00023242"/>
    </source>
</evidence>
<dbReference type="SUPFAM" id="SSF57701">
    <property type="entry name" value="Zn2/Cys6 DNA-binding domain"/>
    <property type="match status" value="1"/>
</dbReference>
<feature type="region of interest" description="Disordered" evidence="2">
    <location>
        <begin position="444"/>
        <end position="466"/>
    </location>
</feature>
<dbReference type="SMART" id="SM00066">
    <property type="entry name" value="GAL4"/>
    <property type="match status" value="1"/>
</dbReference>
<name>A0A6G1ICC1_9PLEO</name>
<dbReference type="PANTHER" id="PTHR38791">
    <property type="entry name" value="ZN(II)2CYS6 TRANSCRIPTION FACTOR (EUROFUNG)-RELATED-RELATED"/>
    <property type="match status" value="1"/>
</dbReference>
<dbReference type="OrthoDB" id="2991872at2759"/>
<dbReference type="EMBL" id="MU005646">
    <property type="protein sequence ID" value="KAF2675862.1"/>
    <property type="molecule type" value="Genomic_DNA"/>
</dbReference>
<dbReference type="InterPro" id="IPR036864">
    <property type="entry name" value="Zn2-C6_fun-type_DNA-bd_sf"/>
</dbReference>
<evidence type="ECO:0000313" key="5">
    <source>
        <dbReference type="Proteomes" id="UP000799291"/>
    </source>
</evidence>
<dbReference type="Pfam" id="PF00172">
    <property type="entry name" value="Zn_clus"/>
    <property type="match status" value="1"/>
</dbReference>
<evidence type="ECO:0000259" key="3">
    <source>
        <dbReference type="PROSITE" id="PS50048"/>
    </source>
</evidence>
<evidence type="ECO:0000256" key="2">
    <source>
        <dbReference type="SAM" id="MobiDB-lite"/>
    </source>
</evidence>
<dbReference type="AlphaFoldDB" id="A0A6G1ICC1"/>
<proteinExistence type="predicted"/>